<dbReference type="EMBL" id="JAVRHQ010000001">
    <property type="protein sequence ID" value="MDT0641629.1"/>
    <property type="molecule type" value="Genomic_DNA"/>
</dbReference>
<protein>
    <recommendedName>
        <fullName evidence="3">Response regulatory domain-containing protein</fullName>
    </recommendedName>
</protein>
<sequence>MQEREEINILFIDDHHMILEDYKNVLSRSELNNIYLSIDTADNCDTAWENIVNGTYQTVF</sequence>
<reference evidence="1 2" key="1">
    <citation type="submission" date="2023-09" db="EMBL/GenBank/DDBJ databases">
        <authorList>
            <person name="Rey-Velasco X."/>
        </authorList>
    </citation>
    <scope>NUCLEOTIDE SEQUENCE [LARGE SCALE GENOMIC DNA]</scope>
    <source>
        <strain evidence="1 2">F363</strain>
    </source>
</reference>
<proteinExistence type="predicted"/>
<organism evidence="1 2">
    <name type="scientific">Autumnicola tepida</name>
    <dbReference type="NCBI Taxonomy" id="3075595"/>
    <lineage>
        <taxon>Bacteria</taxon>
        <taxon>Pseudomonadati</taxon>
        <taxon>Bacteroidota</taxon>
        <taxon>Flavobacteriia</taxon>
        <taxon>Flavobacteriales</taxon>
        <taxon>Flavobacteriaceae</taxon>
        <taxon>Autumnicola</taxon>
    </lineage>
</organism>
<evidence type="ECO:0000313" key="1">
    <source>
        <dbReference type="EMBL" id="MDT0641629.1"/>
    </source>
</evidence>
<accession>A0ABU3C5L6</accession>
<evidence type="ECO:0008006" key="3">
    <source>
        <dbReference type="Google" id="ProtNLM"/>
    </source>
</evidence>
<name>A0ABU3C5L6_9FLAO</name>
<evidence type="ECO:0000313" key="2">
    <source>
        <dbReference type="Proteomes" id="UP001262889"/>
    </source>
</evidence>
<keyword evidence="2" id="KW-1185">Reference proteome</keyword>
<comment type="caution">
    <text evidence="1">The sequence shown here is derived from an EMBL/GenBank/DDBJ whole genome shotgun (WGS) entry which is preliminary data.</text>
</comment>
<dbReference type="Proteomes" id="UP001262889">
    <property type="component" value="Unassembled WGS sequence"/>
</dbReference>
<dbReference type="RefSeq" id="WP_311533334.1">
    <property type="nucleotide sequence ID" value="NZ_JAVRHQ010000001.1"/>
</dbReference>
<dbReference type="Gene3D" id="3.40.50.2300">
    <property type="match status" value="1"/>
</dbReference>
<gene>
    <name evidence="1" type="ORF">RM553_02180</name>
</gene>